<dbReference type="KEGG" id="rfq:117028935"/>
<feature type="transmembrane region" description="Helical" evidence="18">
    <location>
        <begin position="402"/>
        <end position="428"/>
    </location>
</feature>
<dbReference type="EMBL" id="JACAGC010000010">
    <property type="protein sequence ID" value="KAF6339026.1"/>
    <property type="molecule type" value="Genomic_DNA"/>
</dbReference>
<dbReference type="GeneID" id="117028935"/>
<evidence type="ECO:0000259" key="20">
    <source>
        <dbReference type="PROSITE" id="PS50835"/>
    </source>
</evidence>
<dbReference type="GO" id="GO:0009897">
    <property type="term" value="C:external side of plasma membrane"/>
    <property type="evidence" value="ECO:0007669"/>
    <property type="project" value="Ensembl"/>
</dbReference>
<keyword evidence="7" id="KW-0677">Repeat</keyword>
<evidence type="ECO:0000313" key="21">
    <source>
        <dbReference type="EMBL" id="KAF6339026.1"/>
    </source>
</evidence>
<evidence type="ECO:0000256" key="6">
    <source>
        <dbReference type="ARBA" id="ARBA00022729"/>
    </source>
</evidence>
<dbReference type="InterPro" id="IPR021963">
    <property type="entry name" value="Tcell_CD4_Cterm"/>
</dbReference>
<dbReference type="GO" id="GO:0007155">
    <property type="term" value="P:cell adhesion"/>
    <property type="evidence" value="ECO:0007669"/>
    <property type="project" value="InterPro"/>
</dbReference>
<dbReference type="FunFam" id="1.20.5.900:FF:000001">
    <property type="entry name" value="T-cell surface glycoprotein CD4"/>
    <property type="match status" value="1"/>
</dbReference>
<dbReference type="GO" id="GO:0042011">
    <property type="term" value="F:interleukin-16 binding"/>
    <property type="evidence" value="ECO:0007669"/>
    <property type="project" value="Ensembl"/>
</dbReference>
<dbReference type="InterPro" id="IPR013783">
    <property type="entry name" value="Ig-like_fold"/>
</dbReference>
<dbReference type="OMA" id="KTCQCSH"/>
<dbReference type="Pfam" id="PF07686">
    <property type="entry name" value="V-set"/>
    <property type="match status" value="1"/>
</dbReference>
<dbReference type="Pfam" id="PF05790">
    <property type="entry name" value="C2-set"/>
    <property type="match status" value="2"/>
</dbReference>
<evidence type="ECO:0000256" key="3">
    <source>
        <dbReference type="ARBA" id="ARBA00022475"/>
    </source>
</evidence>
<dbReference type="InterPro" id="IPR007110">
    <property type="entry name" value="Ig-like_dom"/>
</dbReference>
<dbReference type="GO" id="GO:0035723">
    <property type="term" value="P:interleukin-15-mediated signaling pathway"/>
    <property type="evidence" value="ECO:0007669"/>
    <property type="project" value="Ensembl"/>
</dbReference>
<keyword evidence="10" id="KW-1064">Adaptive immunity</keyword>
<accession>A0A671DTY9</accession>
<dbReference type="SMART" id="SM00406">
    <property type="entry name" value="IGv"/>
    <property type="match status" value="1"/>
</dbReference>
<evidence type="ECO:0000256" key="11">
    <source>
        <dbReference type="ARBA" id="ARBA00023136"/>
    </source>
</evidence>
<dbReference type="Ensembl" id="ENSRFET00010004776.1">
    <property type="protein sequence ID" value="ENSRFEP00010004355.1"/>
    <property type="gene ID" value="ENSRFEG00010003064.1"/>
</dbReference>
<dbReference type="GO" id="GO:0008270">
    <property type="term" value="F:zinc ion binding"/>
    <property type="evidence" value="ECO:0007669"/>
    <property type="project" value="Ensembl"/>
</dbReference>
<keyword evidence="16" id="KW-0393">Immunoglobulin domain</keyword>
<dbReference type="Proteomes" id="UP000585614">
    <property type="component" value="Unassembled WGS sequence"/>
</dbReference>
<dbReference type="AlphaFoldDB" id="A0A671DTY9"/>
<evidence type="ECO:0000256" key="1">
    <source>
        <dbReference type="ARBA" id="ARBA00004251"/>
    </source>
</evidence>
<dbReference type="InterPro" id="IPR036179">
    <property type="entry name" value="Ig-like_dom_sf"/>
</dbReference>
<dbReference type="PANTHER" id="PTHR11422">
    <property type="entry name" value="T-CELL SURFACE GLYCOPROTEIN CD4"/>
    <property type="match status" value="1"/>
</dbReference>
<keyword evidence="23" id="KW-1185">Reference proteome</keyword>
<dbReference type="GO" id="GO:0015026">
    <property type="term" value="F:coreceptor activity"/>
    <property type="evidence" value="ECO:0007669"/>
    <property type="project" value="InterPro"/>
</dbReference>
<dbReference type="GO" id="GO:0042803">
    <property type="term" value="F:protein homodimerization activity"/>
    <property type="evidence" value="ECO:0007669"/>
    <property type="project" value="Ensembl"/>
</dbReference>
<dbReference type="Gene3D" id="1.20.5.900">
    <property type="entry name" value="transmembrane domain of human cd4"/>
    <property type="match status" value="1"/>
</dbReference>
<dbReference type="Gene3D" id="2.60.40.10">
    <property type="entry name" value="Immunoglobulins"/>
    <property type="match status" value="4"/>
</dbReference>
<dbReference type="PROSITE" id="PS50835">
    <property type="entry name" value="IG_LIKE"/>
    <property type="match status" value="1"/>
</dbReference>
<dbReference type="GeneTree" id="ENSGT00390000001745"/>
<evidence type="ECO:0000256" key="17">
    <source>
        <dbReference type="ARBA" id="ARBA00029974"/>
    </source>
</evidence>
<dbReference type="InterPro" id="IPR003599">
    <property type="entry name" value="Ig_sub"/>
</dbReference>
<evidence type="ECO:0000256" key="16">
    <source>
        <dbReference type="ARBA" id="ARBA00023319"/>
    </source>
</evidence>
<evidence type="ECO:0000256" key="15">
    <source>
        <dbReference type="ARBA" id="ARBA00023288"/>
    </source>
</evidence>
<dbReference type="GO" id="GO:0002250">
    <property type="term" value="P:adaptive immune response"/>
    <property type="evidence" value="ECO:0007669"/>
    <property type="project" value="UniProtKB-KW"/>
</dbReference>
<dbReference type="InterPro" id="IPR015274">
    <property type="entry name" value="CD4-extracel"/>
</dbReference>
<reference evidence="22 23" key="3">
    <citation type="submission" date="2018-12" db="EMBL/GenBank/DDBJ databases">
        <title>G10K-VGP greater horseshoe bat female genome, primary haplotype.</title>
        <authorList>
            <person name="Teeling E."/>
            <person name="Myers G."/>
            <person name="Vernes S."/>
            <person name="Pippel M."/>
            <person name="Winkler S."/>
            <person name="Fedrigo O."/>
            <person name="Rhie A."/>
            <person name="Koren S."/>
            <person name="Phillippy A."/>
            <person name="Lewin H."/>
            <person name="Damas J."/>
            <person name="Howe K."/>
            <person name="Mountcastle J."/>
            <person name="Jarvis E.D."/>
        </authorList>
    </citation>
    <scope>NUCLEOTIDE SEQUENCE [LARGE SCALE GENOMIC DNA]</scope>
</reference>
<reference evidence="22 23" key="1">
    <citation type="journal article" date="2015" name="Annu Rev Anim Biosci">
        <title>The Genome 10K Project: a way forward.</title>
        <authorList>
            <person name="Koepfli K.P."/>
            <person name="Paten B."/>
            <person name="O'Brien S.J."/>
            <person name="Koepfli K.P."/>
            <person name="Paten B."/>
            <person name="Antunes A."/>
            <person name="Belov K."/>
            <person name="Bustamante C."/>
            <person name="Castoe T.A."/>
            <person name="Clawson H."/>
            <person name="Crawford A.J."/>
            <person name="Diekhans M."/>
            <person name="Distel D."/>
            <person name="Durbin R."/>
            <person name="Earl D."/>
            <person name="Fujita M.K."/>
            <person name="Gamble T."/>
            <person name="Georges A."/>
            <person name="Gemmell N."/>
            <person name="Gilbert M.T."/>
            <person name="Graves J.M."/>
            <person name="Green R.E."/>
            <person name="Hickey G."/>
            <person name="Jarvis E.D."/>
            <person name="Johnson W."/>
            <person name="Komissarov A."/>
            <person name="Korf I."/>
            <person name="Kuhn R."/>
            <person name="Larkin D.M."/>
            <person name="Lewin H."/>
            <person name="Lopez J.V."/>
            <person name="Ma J."/>
            <person name="Marques-Bonet T."/>
            <person name="Miller W."/>
            <person name="Murphy R."/>
            <person name="Pevzner P."/>
            <person name="Shapiro B."/>
            <person name="Steiner C."/>
            <person name="Tamazian G."/>
            <person name="Venkatesh B."/>
            <person name="Wang J."/>
            <person name="Wayne R."/>
            <person name="Wiley E."/>
            <person name="Yang H."/>
            <person name="Zhang G."/>
            <person name="Haussler D."/>
            <person name="Ryder O."/>
            <person name="O'Brien S.J."/>
        </authorList>
    </citation>
    <scope>NUCLEOTIDE SEQUENCE</scope>
</reference>
<feature type="chain" id="PRO_5044625265" description="T-cell surface glycoprotein CD4" evidence="19">
    <location>
        <begin position="26"/>
        <end position="463"/>
    </location>
</feature>
<evidence type="ECO:0000313" key="22">
    <source>
        <dbReference type="Ensembl" id="ENSRFEP00010004355.1"/>
    </source>
</evidence>
<evidence type="ECO:0000256" key="9">
    <source>
        <dbReference type="ARBA" id="ARBA00022989"/>
    </source>
</evidence>
<keyword evidence="12" id="KW-0564">Palmitate</keyword>
<keyword evidence="14" id="KW-0325">Glycoprotein</keyword>
<reference evidence="21 24" key="4">
    <citation type="journal article" date="2020" name="Nature">
        <title>Six reference-quality genomes reveal evolution of bat adaptations.</title>
        <authorList>
            <person name="Jebb D."/>
            <person name="Huang Z."/>
            <person name="Pippel M."/>
            <person name="Hughes G.M."/>
            <person name="Lavrichenko K."/>
            <person name="Devanna P."/>
            <person name="Winkler S."/>
            <person name="Jermiin L.S."/>
            <person name="Skirmuntt E.C."/>
            <person name="Katzourakis A."/>
            <person name="Burkitt-Gray L."/>
            <person name="Ray D.A."/>
            <person name="Sullivan K.A.M."/>
            <person name="Roscito J.G."/>
            <person name="Kirilenko B.M."/>
            <person name="Davalos L.M."/>
            <person name="Corthals A.P."/>
            <person name="Power M.L."/>
            <person name="Jones G."/>
            <person name="Ransome R.D."/>
            <person name="Dechmann D.K.N."/>
            <person name="Locatelli A.G."/>
            <person name="Puechmaille S.J."/>
            <person name="Fedrigo O."/>
            <person name="Jarvis E.D."/>
            <person name="Hiller M."/>
            <person name="Vernes S.C."/>
            <person name="Myers E.W."/>
            <person name="Teeling E.C."/>
        </authorList>
    </citation>
    <scope>NUCLEOTIDE SEQUENCE [LARGE SCALE GENOMIC DNA]</scope>
    <source>
        <strain evidence="21">MRhiFer1</strain>
        <tissue evidence="21">Lung</tissue>
    </source>
</reference>
<keyword evidence="4" id="KW-0597">Phosphoprotein</keyword>
<evidence type="ECO:0000256" key="19">
    <source>
        <dbReference type="SAM" id="SignalP"/>
    </source>
</evidence>
<dbReference type="GO" id="GO:0030225">
    <property type="term" value="P:macrophage differentiation"/>
    <property type="evidence" value="ECO:0007669"/>
    <property type="project" value="Ensembl"/>
</dbReference>
<dbReference type="PANTHER" id="PTHR11422:SF0">
    <property type="entry name" value="T-CELL SURFACE GLYCOPROTEIN CD4"/>
    <property type="match status" value="1"/>
</dbReference>
<evidence type="ECO:0000256" key="13">
    <source>
        <dbReference type="ARBA" id="ARBA00023157"/>
    </source>
</evidence>
<proteinExistence type="predicted"/>
<dbReference type="GO" id="GO:0070374">
    <property type="term" value="P:positive regulation of ERK1 and ERK2 cascade"/>
    <property type="evidence" value="ECO:0007669"/>
    <property type="project" value="Ensembl"/>
</dbReference>
<evidence type="ECO:0000256" key="8">
    <source>
        <dbReference type="ARBA" id="ARBA00022859"/>
    </source>
</evidence>
<evidence type="ECO:0000256" key="14">
    <source>
        <dbReference type="ARBA" id="ARBA00023180"/>
    </source>
</evidence>
<keyword evidence="15" id="KW-0449">Lipoprotein</keyword>
<dbReference type="OrthoDB" id="8657369at2759"/>
<keyword evidence="8" id="KW-0391">Immunity</keyword>
<dbReference type="SMART" id="SM00409">
    <property type="entry name" value="IG"/>
    <property type="match status" value="3"/>
</dbReference>
<dbReference type="Pfam" id="PF09191">
    <property type="entry name" value="CD4-extracel"/>
    <property type="match status" value="1"/>
</dbReference>
<name>A0A671DTY9_RHIFE</name>
<evidence type="ECO:0000256" key="12">
    <source>
        <dbReference type="ARBA" id="ARBA00023139"/>
    </source>
</evidence>
<evidence type="ECO:0000256" key="18">
    <source>
        <dbReference type="SAM" id="Phobius"/>
    </source>
</evidence>
<dbReference type="GO" id="GO:0045657">
    <property type="term" value="P:positive regulation of monocyte differentiation"/>
    <property type="evidence" value="ECO:0007669"/>
    <property type="project" value="Ensembl"/>
</dbReference>
<dbReference type="GO" id="GO:0046598">
    <property type="term" value="P:positive regulation of viral entry into host cell"/>
    <property type="evidence" value="ECO:0007669"/>
    <property type="project" value="Ensembl"/>
</dbReference>
<keyword evidence="6 19" id="KW-0732">Signal</keyword>
<comment type="subcellular location">
    <subcellularLocation>
        <location evidence="1">Cell membrane</location>
        <topology evidence="1">Single-pass type I membrane protein</topology>
    </subcellularLocation>
</comment>
<dbReference type="Pfam" id="PF12104">
    <property type="entry name" value="Tcell_CD4_C"/>
    <property type="match status" value="1"/>
</dbReference>
<dbReference type="CDD" id="cd22570">
    <property type="entry name" value="CD4_CD"/>
    <property type="match status" value="1"/>
</dbReference>
<protein>
    <recommendedName>
        <fullName evidence="2">T-cell surface glycoprotein CD4</fullName>
    </recommendedName>
    <alternativeName>
        <fullName evidence="17">T-cell surface antigen T4/Leu-3</fullName>
    </alternativeName>
</protein>
<reference evidence="22 23" key="2">
    <citation type="journal article" date="2018" name="Annu Rev Anim Biosci">
        <title>Bat Biology, Genomes, and the Bat1K Project: To Generate Chromosome-Level Genomes for All Living Bat Species.</title>
        <authorList>
            <person name="Teeling E.C."/>
            <person name="Vernes S.C."/>
            <person name="Davalos L.M."/>
            <person name="Ray D.A."/>
            <person name="Gilbert M.T.P."/>
            <person name="Myers E."/>
        </authorList>
    </citation>
    <scope>NUCLEOTIDE SEQUENCE</scope>
</reference>
<sequence length="463" mass="51774">MNGGTSFRNLLPLLQLALFPVVIQGQELVLGEAGGMAELPCKSPQKKSIYFSWKHSSGTMILGTQSSNSAPVLLVTGSSKLKDRVESKKLQWDTGSFPLIIKNLDMEDSGTYHCELEGRTTKVQLMVFKLNPNLGNKSPICLLPGESLTMTLESPPGSDPLVEWKDPGNITHKEGKSFSLSQRELQKSGTWTCTVSKDGKTLAFSRNINMLAFKKVSDTVYAKEGEQVEFSLGLTCENINLKGELKWQKEGASSPKSCISFSLENKKVSVNVHQDCKFQMKETLPFYISLPQASHQDAGSGNLTLLLSKRQLHQEVKLVMMRMTKSQNHLTCEVLGPLSRNLMLRLKLEDQDVKFSNQQKKVEMQDPDSGTWQCLLSDKDKVLLESKVEVLPTVFTWASPKLLASVLGGIAGFLIFTGFCIFCCVKCWHRRRQAERMSQIKRLLSEKKTCQCPHRFQKTCSLI</sequence>
<feature type="signal peptide" evidence="19">
    <location>
        <begin position="1"/>
        <end position="25"/>
    </location>
</feature>
<dbReference type="GO" id="GO:0042289">
    <property type="term" value="F:MHC class II protein binding"/>
    <property type="evidence" value="ECO:0007669"/>
    <property type="project" value="Ensembl"/>
</dbReference>
<keyword evidence="9 18" id="KW-1133">Transmembrane helix</keyword>
<dbReference type="GO" id="GO:0042012">
    <property type="term" value="F:interleukin-16 receptor activity"/>
    <property type="evidence" value="ECO:0007669"/>
    <property type="project" value="Ensembl"/>
</dbReference>
<keyword evidence="3" id="KW-1003">Cell membrane</keyword>
<evidence type="ECO:0000256" key="10">
    <source>
        <dbReference type="ARBA" id="ARBA00023130"/>
    </source>
</evidence>
<organism evidence="22 23">
    <name type="scientific">Rhinolophus ferrumequinum</name>
    <name type="common">Greater horseshoe bat</name>
    <dbReference type="NCBI Taxonomy" id="59479"/>
    <lineage>
        <taxon>Eukaryota</taxon>
        <taxon>Metazoa</taxon>
        <taxon>Chordata</taxon>
        <taxon>Craniata</taxon>
        <taxon>Vertebrata</taxon>
        <taxon>Euteleostomi</taxon>
        <taxon>Mammalia</taxon>
        <taxon>Eutheria</taxon>
        <taxon>Laurasiatheria</taxon>
        <taxon>Chiroptera</taxon>
        <taxon>Yinpterochiroptera</taxon>
        <taxon>Rhinolophoidea</taxon>
        <taxon>Rhinolophidae</taxon>
        <taxon>Rhinolophinae</taxon>
        <taxon>Rhinolophus</taxon>
    </lineage>
</organism>
<dbReference type="CTD" id="920"/>
<dbReference type="InterPro" id="IPR013106">
    <property type="entry name" value="Ig_V-set"/>
</dbReference>
<evidence type="ECO:0000256" key="5">
    <source>
        <dbReference type="ARBA" id="ARBA00022692"/>
    </source>
</evidence>
<dbReference type="GO" id="GO:0051924">
    <property type="term" value="P:regulation of calcium ion transport"/>
    <property type="evidence" value="ECO:0007669"/>
    <property type="project" value="Ensembl"/>
</dbReference>
<dbReference type="GO" id="GO:0023026">
    <property type="term" value="F:MHC class II protein complex binding"/>
    <property type="evidence" value="ECO:0007669"/>
    <property type="project" value="Ensembl"/>
</dbReference>
<dbReference type="GO" id="GO:1990782">
    <property type="term" value="F:protein tyrosine kinase binding"/>
    <property type="evidence" value="ECO:0007669"/>
    <property type="project" value="Ensembl"/>
</dbReference>
<dbReference type="FunFam" id="2.60.40.10:FF:001105">
    <property type="entry name" value="T-cell surface glycoprotein CD4"/>
    <property type="match status" value="1"/>
</dbReference>
<dbReference type="GO" id="GO:0043123">
    <property type="term" value="P:positive regulation of canonical NF-kappaB signal transduction"/>
    <property type="evidence" value="ECO:0007669"/>
    <property type="project" value="Ensembl"/>
</dbReference>
<dbReference type="InterPro" id="IPR000973">
    <property type="entry name" value="CD4"/>
</dbReference>
<dbReference type="GO" id="GO:0045121">
    <property type="term" value="C:membrane raft"/>
    <property type="evidence" value="ECO:0007669"/>
    <property type="project" value="Ensembl"/>
</dbReference>
<dbReference type="GO" id="GO:0045058">
    <property type="term" value="P:T cell selection"/>
    <property type="evidence" value="ECO:0007669"/>
    <property type="project" value="Ensembl"/>
</dbReference>
<dbReference type="GO" id="GO:0001618">
    <property type="term" value="F:virus receptor activity"/>
    <property type="evidence" value="ECO:0007669"/>
    <property type="project" value="Ensembl"/>
</dbReference>
<dbReference type="GO" id="GO:0097011">
    <property type="term" value="P:cellular response to granulocyte macrophage colony-stimulating factor stimulus"/>
    <property type="evidence" value="ECO:0007669"/>
    <property type="project" value="Ensembl"/>
</dbReference>
<evidence type="ECO:0000256" key="4">
    <source>
        <dbReference type="ARBA" id="ARBA00022553"/>
    </source>
</evidence>
<feature type="domain" description="Ig-like" evidence="20">
    <location>
        <begin position="12"/>
        <end position="124"/>
    </location>
</feature>
<dbReference type="GO" id="GO:0032507">
    <property type="term" value="P:maintenance of protein location in cell"/>
    <property type="evidence" value="ECO:0007669"/>
    <property type="project" value="Ensembl"/>
</dbReference>
<reference evidence="22" key="5">
    <citation type="submission" date="2025-05" db="UniProtKB">
        <authorList>
            <consortium name="Ensembl"/>
        </authorList>
    </citation>
    <scope>IDENTIFICATION</scope>
</reference>
<evidence type="ECO:0000313" key="23">
    <source>
        <dbReference type="Proteomes" id="UP000472240"/>
    </source>
</evidence>
<dbReference type="InterPro" id="IPR008424">
    <property type="entry name" value="Ig_C2-set"/>
</dbReference>
<dbReference type="Proteomes" id="UP000472240">
    <property type="component" value="Chromosome 10"/>
</dbReference>
<dbReference type="RefSeq" id="XP_032973682.1">
    <property type="nucleotide sequence ID" value="XM_033117791.1"/>
</dbReference>
<dbReference type="FunFam" id="2.60.40.10:FF:001253">
    <property type="entry name" value="T-cell surface glycoprotein CD4"/>
    <property type="match status" value="1"/>
</dbReference>
<evidence type="ECO:0000256" key="7">
    <source>
        <dbReference type="ARBA" id="ARBA00022737"/>
    </source>
</evidence>
<gene>
    <name evidence="22" type="primary">CD4</name>
    <name evidence="21" type="ORF">mRhiFer1_002470</name>
</gene>
<keyword evidence="5 18" id="KW-0812">Transmembrane</keyword>
<evidence type="ECO:0000313" key="24">
    <source>
        <dbReference type="Proteomes" id="UP000585614"/>
    </source>
</evidence>
<keyword evidence="11 18" id="KW-0472">Membrane</keyword>
<dbReference type="PRINTS" id="PR00692">
    <property type="entry name" value="CD4TCANTIGEN"/>
</dbReference>
<evidence type="ECO:0000256" key="2">
    <source>
        <dbReference type="ARBA" id="ARBA00016522"/>
    </source>
</evidence>
<keyword evidence="13" id="KW-1015">Disulfide bond</keyword>
<dbReference type="GO" id="GO:0050863">
    <property type="term" value="P:regulation of T cell activation"/>
    <property type="evidence" value="ECO:0007669"/>
    <property type="project" value="Ensembl"/>
</dbReference>
<dbReference type="GO" id="GO:0045893">
    <property type="term" value="P:positive regulation of DNA-templated transcription"/>
    <property type="evidence" value="ECO:0007669"/>
    <property type="project" value="Ensembl"/>
</dbReference>
<dbReference type="SUPFAM" id="SSF48726">
    <property type="entry name" value="Immunoglobulin"/>
    <property type="match status" value="4"/>
</dbReference>